<evidence type="ECO:0000256" key="4">
    <source>
        <dbReference type="ARBA" id="ARBA00022989"/>
    </source>
</evidence>
<dbReference type="GO" id="GO:0016020">
    <property type="term" value="C:membrane"/>
    <property type="evidence" value="ECO:0007669"/>
    <property type="project" value="UniProtKB-SubCell"/>
</dbReference>
<feature type="transmembrane region" description="Helical" evidence="6">
    <location>
        <begin position="146"/>
        <end position="165"/>
    </location>
</feature>
<accession>A0A3M4B5L5</accession>
<organism evidence="8 9">
    <name type="scientific">Pseudomonas marginalis pv. marginalis</name>
    <dbReference type="NCBI Taxonomy" id="97473"/>
    <lineage>
        <taxon>Bacteria</taxon>
        <taxon>Pseudomonadati</taxon>
        <taxon>Pseudomonadota</taxon>
        <taxon>Gammaproteobacteria</taxon>
        <taxon>Pseudomonadales</taxon>
        <taxon>Pseudomonadaceae</taxon>
        <taxon>Pseudomonas</taxon>
    </lineage>
</organism>
<dbReference type="InterPro" id="IPR004840">
    <property type="entry name" value="Amino_acid_permease_CS"/>
</dbReference>
<feature type="transmembrane region" description="Helical" evidence="6">
    <location>
        <begin position="216"/>
        <end position="238"/>
    </location>
</feature>
<proteinExistence type="predicted"/>
<evidence type="ECO:0000259" key="7">
    <source>
        <dbReference type="Pfam" id="PF00324"/>
    </source>
</evidence>
<feature type="transmembrane region" description="Helical" evidence="6">
    <location>
        <begin position="489"/>
        <end position="508"/>
    </location>
</feature>
<feature type="transmembrane region" description="Helical" evidence="6">
    <location>
        <begin position="347"/>
        <end position="368"/>
    </location>
</feature>
<reference evidence="8 9" key="1">
    <citation type="submission" date="2018-08" db="EMBL/GenBank/DDBJ databases">
        <title>Recombination of ecologically and evolutionarily significant loci maintains genetic cohesion in the Pseudomonas syringae species complex.</title>
        <authorList>
            <person name="Dillon M."/>
            <person name="Thakur S."/>
            <person name="Almeida R.N.D."/>
            <person name="Weir B.S."/>
            <person name="Guttman D.S."/>
        </authorList>
    </citation>
    <scope>NUCLEOTIDE SEQUENCE [LARGE SCALE GENOMIC DNA]</scope>
    <source>
        <strain evidence="8 9">ICMP 3555</strain>
    </source>
</reference>
<dbReference type="Gene3D" id="1.20.1740.10">
    <property type="entry name" value="Amino acid/polyamine transporter I"/>
    <property type="match status" value="1"/>
</dbReference>
<evidence type="ECO:0000256" key="6">
    <source>
        <dbReference type="SAM" id="Phobius"/>
    </source>
</evidence>
<protein>
    <recommendedName>
        <fullName evidence="7">Amino acid permease/ SLC12A domain-containing protein</fullName>
    </recommendedName>
</protein>
<evidence type="ECO:0000256" key="1">
    <source>
        <dbReference type="ARBA" id="ARBA00004141"/>
    </source>
</evidence>
<evidence type="ECO:0000313" key="9">
    <source>
        <dbReference type="Proteomes" id="UP000276587"/>
    </source>
</evidence>
<dbReference type="Proteomes" id="UP000276587">
    <property type="component" value="Unassembled WGS sequence"/>
</dbReference>
<dbReference type="PIRSF" id="PIRSF006060">
    <property type="entry name" value="AA_transporter"/>
    <property type="match status" value="1"/>
</dbReference>
<feature type="transmembrane region" description="Helical" evidence="6">
    <location>
        <begin position="79"/>
        <end position="100"/>
    </location>
</feature>
<dbReference type="GO" id="GO:0015185">
    <property type="term" value="F:gamma-aminobutyric acid transmembrane transporter activity"/>
    <property type="evidence" value="ECO:0007669"/>
    <property type="project" value="InterPro"/>
</dbReference>
<feature type="transmembrane region" description="Helical" evidence="6">
    <location>
        <begin position="301"/>
        <end position="322"/>
    </location>
</feature>
<dbReference type="InterPro" id="IPR011265">
    <property type="entry name" value="GABA_permease"/>
</dbReference>
<feature type="transmembrane region" description="Helical" evidence="6">
    <location>
        <begin position="185"/>
        <end position="204"/>
    </location>
</feature>
<keyword evidence="5 6" id="KW-0472">Membrane</keyword>
<dbReference type="Pfam" id="PF00324">
    <property type="entry name" value="AA_permease"/>
    <property type="match status" value="1"/>
</dbReference>
<comment type="caution">
    <text evidence="8">The sequence shown here is derived from an EMBL/GenBank/DDBJ whole genome shotgun (WGS) entry which is preliminary data.</text>
</comment>
<feature type="transmembrane region" description="Helical" evidence="6">
    <location>
        <begin position="395"/>
        <end position="414"/>
    </location>
</feature>
<comment type="subcellular location">
    <subcellularLocation>
        <location evidence="1">Membrane</location>
        <topology evidence="1">Multi-pass membrane protein</topology>
    </subcellularLocation>
</comment>
<gene>
    <name evidence="8" type="ORF">ALQ29_100267</name>
</gene>
<feature type="transmembrane region" description="Helical" evidence="6">
    <location>
        <begin position="106"/>
        <end position="126"/>
    </location>
</feature>
<evidence type="ECO:0000256" key="2">
    <source>
        <dbReference type="ARBA" id="ARBA00022448"/>
    </source>
</evidence>
<evidence type="ECO:0000256" key="5">
    <source>
        <dbReference type="ARBA" id="ARBA00023136"/>
    </source>
</evidence>
<dbReference type="InterPro" id="IPR004841">
    <property type="entry name" value="AA-permease/SLC12A_dom"/>
</dbReference>
<dbReference type="PANTHER" id="PTHR43495:SF5">
    <property type="entry name" value="GAMMA-AMINOBUTYRIC ACID PERMEASE"/>
    <property type="match status" value="1"/>
</dbReference>
<feature type="transmembrane region" description="Helical" evidence="6">
    <location>
        <begin position="258"/>
        <end position="280"/>
    </location>
</feature>
<feature type="domain" description="Amino acid permease/ SLC12A" evidence="7">
    <location>
        <begin position="78"/>
        <end position="501"/>
    </location>
</feature>
<dbReference type="EMBL" id="RBQF01000034">
    <property type="protein sequence ID" value="RMP14438.1"/>
    <property type="molecule type" value="Genomic_DNA"/>
</dbReference>
<keyword evidence="3 6" id="KW-0812">Transmembrane</keyword>
<sequence length="523" mass="56433">MVLNDLRWLLNRPAARVNRGPVTFWRKYCVKNKERPVGFFSRERSRAGPTVFAIPRKGVSMSSTQSSNDLEQGLKPRHVTMLSIAGVIGAGLFVGSGHAIAAAGPAVLLAYAAAGTLVVLVMRMLAEMAVASPDTGSFSTYADRAIGHWAGFTIGWLYWWFWVLVIPLEANAAATILHAWFPDVAIWAFTLIITLLLTATNLFSVKNYGEFEFWFALIKVVAIVGFVVLGLAAIFGFLPTSQVSGVSHLFDTQGFMPNGMGAVLAAILTTMFSFMGTEIVTIAAAESKNPGQQITKATNSVIWRIGLFYLLSIFIVVSLVPWNDPTLAAVGSYQTVLERMGIPNAKLIVDLVVLVAVTSCLNSALYTASRMLFSLGRRGDAPAVAKRTNKSGTPYWAVLLSTGAAFLAVFANYVAPAAVFEFLLASSGAIALLVYLVIAVSQLRMRQKRTAAGEKIVFKMWLFPGLTYAVMVFIVGTLTIMLFQEAHRVEIIATGVLSLLVVAAGLFVSSRRKAQRAGAAVLS</sequence>
<keyword evidence="9" id="KW-1185">Reference proteome</keyword>
<feature type="transmembrane region" description="Helical" evidence="6">
    <location>
        <begin position="461"/>
        <end position="483"/>
    </location>
</feature>
<dbReference type="PANTHER" id="PTHR43495">
    <property type="entry name" value="GABA PERMEASE"/>
    <property type="match status" value="1"/>
</dbReference>
<dbReference type="PROSITE" id="PS00218">
    <property type="entry name" value="AMINO_ACID_PERMEASE_1"/>
    <property type="match status" value="1"/>
</dbReference>
<dbReference type="FunFam" id="1.20.1740.10:FF:000001">
    <property type="entry name" value="Amino acid permease"/>
    <property type="match status" value="1"/>
</dbReference>
<keyword evidence="4 6" id="KW-1133">Transmembrane helix</keyword>
<dbReference type="AlphaFoldDB" id="A0A3M4B5L5"/>
<evidence type="ECO:0000256" key="3">
    <source>
        <dbReference type="ARBA" id="ARBA00022692"/>
    </source>
</evidence>
<name>A0A3M4B5L5_PSEMA</name>
<keyword evidence="2" id="KW-0813">Transport</keyword>
<dbReference type="NCBIfam" id="TIGR01773">
    <property type="entry name" value="GABAperm"/>
    <property type="match status" value="1"/>
</dbReference>
<feature type="transmembrane region" description="Helical" evidence="6">
    <location>
        <begin position="420"/>
        <end position="440"/>
    </location>
</feature>
<evidence type="ECO:0000313" key="8">
    <source>
        <dbReference type="EMBL" id="RMP14438.1"/>
    </source>
</evidence>